<evidence type="ECO:0000256" key="4">
    <source>
        <dbReference type="ARBA" id="ARBA00022605"/>
    </source>
</evidence>
<keyword evidence="11" id="KW-0963">Cytoplasm</keyword>
<dbReference type="GO" id="GO:0009423">
    <property type="term" value="P:chorismate biosynthetic process"/>
    <property type="evidence" value="ECO:0007669"/>
    <property type="project" value="UniProtKB-UniRule"/>
</dbReference>
<dbReference type="GO" id="GO:0008652">
    <property type="term" value="P:amino acid biosynthetic process"/>
    <property type="evidence" value="ECO:0007669"/>
    <property type="project" value="UniProtKB-KW"/>
</dbReference>
<dbReference type="PROSITE" id="PS01128">
    <property type="entry name" value="SHIKIMATE_KINASE"/>
    <property type="match status" value="1"/>
</dbReference>
<evidence type="ECO:0000256" key="6">
    <source>
        <dbReference type="ARBA" id="ARBA00022741"/>
    </source>
</evidence>
<feature type="binding site" evidence="11">
    <location>
        <position position="34"/>
    </location>
    <ligand>
        <name>substrate</name>
    </ligand>
</feature>
<feature type="binding site" evidence="11">
    <location>
        <position position="80"/>
    </location>
    <ligand>
        <name>substrate</name>
    </ligand>
</feature>
<feature type="binding site" evidence="11">
    <location>
        <position position="58"/>
    </location>
    <ligand>
        <name>substrate</name>
    </ligand>
</feature>
<keyword evidence="11" id="KW-0479">Metal-binding</keyword>
<proteinExistence type="inferred from homology"/>
<feature type="binding site" evidence="11">
    <location>
        <position position="118"/>
    </location>
    <ligand>
        <name>ATP</name>
        <dbReference type="ChEBI" id="CHEBI:30616"/>
    </ligand>
</feature>
<keyword evidence="6 11" id="KW-0547">Nucleotide-binding</keyword>
<dbReference type="GO" id="GO:0005829">
    <property type="term" value="C:cytosol"/>
    <property type="evidence" value="ECO:0007669"/>
    <property type="project" value="TreeGrafter"/>
</dbReference>
<comment type="subcellular location">
    <subcellularLocation>
        <location evidence="11">Cytoplasm</location>
    </subcellularLocation>
</comment>
<dbReference type="GO" id="GO:0004765">
    <property type="term" value="F:shikimate kinase activity"/>
    <property type="evidence" value="ECO:0007669"/>
    <property type="project" value="UniProtKB-UniRule"/>
</dbReference>
<dbReference type="GO" id="GO:0000287">
    <property type="term" value="F:magnesium ion binding"/>
    <property type="evidence" value="ECO:0007669"/>
    <property type="project" value="UniProtKB-UniRule"/>
</dbReference>
<dbReference type="PANTHER" id="PTHR21087:SF16">
    <property type="entry name" value="SHIKIMATE KINASE 1, CHLOROPLASTIC"/>
    <property type="match status" value="1"/>
</dbReference>
<evidence type="ECO:0000256" key="3">
    <source>
        <dbReference type="ARBA" id="ARBA00012154"/>
    </source>
</evidence>
<keyword evidence="9 11" id="KW-0057">Aromatic amino acid biosynthesis</keyword>
<evidence type="ECO:0000256" key="1">
    <source>
        <dbReference type="ARBA" id="ARBA00004842"/>
    </source>
</evidence>
<evidence type="ECO:0000256" key="5">
    <source>
        <dbReference type="ARBA" id="ARBA00022679"/>
    </source>
</evidence>
<comment type="catalytic activity">
    <reaction evidence="10 11">
        <text>shikimate + ATP = 3-phosphoshikimate + ADP + H(+)</text>
        <dbReference type="Rhea" id="RHEA:13121"/>
        <dbReference type="ChEBI" id="CHEBI:15378"/>
        <dbReference type="ChEBI" id="CHEBI:30616"/>
        <dbReference type="ChEBI" id="CHEBI:36208"/>
        <dbReference type="ChEBI" id="CHEBI:145989"/>
        <dbReference type="ChEBI" id="CHEBI:456216"/>
        <dbReference type="EC" id="2.7.1.71"/>
    </reaction>
</comment>
<keyword evidence="4 11" id="KW-0028">Amino-acid biosynthesis</keyword>
<dbReference type="HAMAP" id="MF_00109">
    <property type="entry name" value="Shikimate_kinase"/>
    <property type="match status" value="1"/>
</dbReference>
<keyword evidence="5 11" id="KW-0808">Transferase</keyword>
<keyword evidence="11" id="KW-0460">Magnesium</keyword>
<comment type="pathway">
    <text evidence="1 11">Metabolic intermediate biosynthesis; chorismate biosynthesis; chorismate from D-erythrose 4-phosphate and phosphoenolpyruvate: step 5/7.</text>
</comment>
<evidence type="ECO:0000313" key="12">
    <source>
        <dbReference type="EMBL" id="OGG03647.1"/>
    </source>
</evidence>
<sequence length="169" mass="19114">MDKSLILIGLRGSGKTTIAKKLSRFLKWPYIETDDYIANSAGMKISELIISKGIRNFRKLERQAVIDAIKHNPAVIATGGGVVENPENMNLLKKKGRIIYLKGDPAILAGRIGNDQNRPLLTSSNNMKEDLINLYHKRKKLYRNWADLIIEVNNQNPSKTIKKIMEKIC</sequence>
<dbReference type="EMBL" id="MFJA01000019">
    <property type="protein sequence ID" value="OGG03647.1"/>
    <property type="molecule type" value="Genomic_DNA"/>
</dbReference>
<dbReference type="PANTHER" id="PTHR21087">
    <property type="entry name" value="SHIKIMATE KINASE"/>
    <property type="match status" value="1"/>
</dbReference>
<dbReference type="UniPathway" id="UPA00053">
    <property type="reaction ID" value="UER00088"/>
</dbReference>
<evidence type="ECO:0000256" key="7">
    <source>
        <dbReference type="ARBA" id="ARBA00022777"/>
    </source>
</evidence>
<dbReference type="Gene3D" id="3.40.50.300">
    <property type="entry name" value="P-loop containing nucleotide triphosphate hydrolases"/>
    <property type="match status" value="1"/>
</dbReference>
<evidence type="ECO:0000313" key="13">
    <source>
        <dbReference type="Proteomes" id="UP000176665"/>
    </source>
</evidence>
<evidence type="ECO:0000256" key="2">
    <source>
        <dbReference type="ARBA" id="ARBA00006997"/>
    </source>
</evidence>
<dbReference type="Pfam" id="PF01202">
    <property type="entry name" value="SKI"/>
    <property type="match status" value="1"/>
</dbReference>
<comment type="caution">
    <text evidence="12">The sequence shown here is derived from an EMBL/GenBank/DDBJ whole genome shotgun (WGS) entry which is preliminary data.</text>
</comment>
<feature type="binding site" evidence="11">
    <location>
        <begin position="12"/>
        <end position="17"/>
    </location>
    <ligand>
        <name>ATP</name>
        <dbReference type="ChEBI" id="CHEBI:30616"/>
    </ligand>
</feature>
<feature type="binding site" evidence="11">
    <location>
        <position position="155"/>
    </location>
    <ligand>
        <name>ATP</name>
        <dbReference type="ChEBI" id="CHEBI:30616"/>
    </ligand>
</feature>
<evidence type="ECO:0000256" key="10">
    <source>
        <dbReference type="ARBA" id="ARBA00048567"/>
    </source>
</evidence>
<gene>
    <name evidence="11" type="primary">aroK</name>
    <name evidence="12" type="ORF">A2W14_01830</name>
</gene>
<comment type="function">
    <text evidence="11">Catalyzes the specific phosphorylation of the 3-hydroxyl group of shikimic acid using ATP as a cosubstrate.</text>
</comment>
<dbReference type="EC" id="2.7.1.71" evidence="3 11"/>
<comment type="cofactor">
    <cofactor evidence="11">
        <name>Mg(2+)</name>
        <dbReference type="ChEBI" id="CHEBI:18420"/>
    </cofactor>
    <text evidence="11">Binds 1 Mg(2+) ion per subunit.</text>
</comment>
<dbReference type="GO" id="GO:0005524">
    <property type="term" value="F:ATP binding"/>
    <property type="evidence" value="ECO:0007669"/>
    <property type="project" value="UniProtKB-UniRule"/>
</dbReference>
<dbReference type="SUPFAM" id="SSF52540">
    <property type="entry name" value="P-loop containing nucleoside triphosphate hydrolases"/>
    <property type="match status" value="1"/>
</dbReference>
<accession>A0A1F5YUK8</accession>
<feature type="binding site" evidence="11">
    <location>
        <position position="138"/>
    </location>
    <ligand>
        <name>substrate</name>
    </ligand>
</feature>
<dbReference type="InterPro" id="IPR023000">
    <property type="entry name" value="Shikimate_kinase_CS"/>
</dbReference>
<keyword evidence="8 11" id="KW-0067">ATP-binding</keyword>
<dbReference type="InterPro" id="IPR000623">
    <property type="entry name" value="Shikimate_kinase/TSH1"/>
</dbReference>
<organism evidence="12 13">
    <name type="scientific">Candidatus Gottesmanbacteria bacterium RBG_16_37_8</name>
    <dbReference type="NCBI Taxonomy" id="1798371"/>
    <lineage>
        <taxon>Bacteria</taxon>
        <taxon>Candidatus Gottesmaniibacteriota</taxon>
    </lineage>
</organism>
<dbReference type="AlphaFoldDB" id="A0A1F5YUK8"/>
<evidence type="ECO:0000256" key="11">
    <source>
        <dbReference type="HAMAP-Rule" id="MF_00109"/>
    </source>
</evidence>
<dbReference type="Proteomes" id="UP000176665">
    <property type="component" value="Unassembled WGS sequence"/>
</dbReference>
<keyword evidence="7 11" id="KW-0418">Kinase</keyword>
<comment type="subunit">
    <text evidence="11">Monomer.</text>
</comment>
<dbReference type="InterPro" id="IPR031322">
    <property type="entry name" value="Shikimate/glucono_kinase"/>
</dbReference>
<dbReference type="GO" id="GO:0009073">
    <property type="term" value="P:aromatic amino acid family biosynthetic process"/>
    <property type="evidence" value="ECO:0007669"/>
    <property type="project" value="UniProtKB-KW"/>
</dbReference>
<evidence type="ECO:0000256" key="9">
    <source>
        <dbReference type="ARBA" id="ARBA00023141"/>
    </source>
</evidence>
<dbReference type="CDD" id="cd00464">
    <property type="entry name" value="SK"/>
    <property type="match status" value="1"/>
</dbReference>
<dbReference type="PRINTS" id="PR01100">
    <property type="entry name" value="SHIKIMTKNASE"/>
</dbReference>
<dbReference type="InterPro" id="IPR027417">
    <property type="entry name" value="P-loop_NTPase"/>
</dbReference>
<dbReference type="STRING" id="1798371.A2W14_01830"/>
<feature type="binding site" evidence="11">
    <location>
        <position position="16"/>
    </location>
    <ligand>
        <name>Mg(2+)</name>
        <dbReference type="ChEBI" id="CHEBI:18420"/>
    </ligand>
</feature>
<comment type="similarity">
    <text evidence="2 11">Belongs to the shikimate kinase family.</text>
</comment>
<evidence type="ECO:0000256" key="8">
    <source>
        <dbReference type="ARBA" id="ARBA00022840"/>
    </source>
</evidence>
<protein>
    <recommendedName>
        <fullName evidence="3 11">Shikimate kinase</fullName>
        <shortName evidence="11">SK</shortName>
        <ecNumber evidence="3 11">2.7.1.71</ecNumber>
    </recommendedName>
</protein>
<reference evidence="12 13" key="1">
    <citation type="journal article" date="2016" name="Nat. Commun.">
        <title>Thousands of microbial genomes shed light on interconnected biogeochemical processes in an aquifer system.</title>
        <authorList>
            <person name="Anantharaman K."/>
            <person name="Brown C.T."/>
            <person name="Hug L.A."/>
            <person name="Sharon I."/>
            <person name="Castelle C.J."/>
            <person name="Probst A.J."/>
            <person name="Thomas B.C."/>
            <person name="Singh A."/>
            <person name="Wilkins M.J."/>
            <person name="Karaoz U."/>
            <person name="Brodie E.L."/>
            <person name="Williams K.H."/>
            <person name="Hubbard S.S."/>
            <person name="Banfield J.F."/>
        </authorList>
    </citation>
    <scope>NUCLEOTIDE SEQUENCE [LARGE SCALE GENOMIC DNA]</scope>
</reference>
<name>A0A1F5YUK8_9BACT</name>